<dbReference type="PANTHER" id="PTHR12708">
    <property type="entry name" value="DNA POLYMERASE EPSILON SUBUNIT B"/>
    <property type="match status" value="1"/>
</dbReference>
<reference evidence="4" key="1">
    <citation type="submission" date="2017-02" db="UniProtKB">
        <authorList>
            <consortium name="WormBaseParasite"/>
        </authorList>
    </citation>
    <scope>IDENTIFICATION</scope>
</reference>
<name>A0A0N4UP76_DRAME</name>
<evidence type="ECO:0000313" key="3">
    <source>
        <dbReference type="Proteomes" id="UP000274756"/>
    </source>
</evidence>
<evidence type="ECO:0000313" key="2">
    <source>
        <dbReference type="Proteomes" id="UP000038040"/>
    </source>
</evidence>
<dbReference type="STRING" id="318479.A0A0N4UP76"/>
<evidence type="ECO:0000313" key="4">
    <source>
        <dbReference type="WBParaSite" id="DME_0000974601-mRNA-1"/>
    </source>
</evidence>
<dbReference type="EMBL" id="UYYG01000126">
    <property type="protein sequence ID" value="VDN53389.1"/>
    <property type="molecule type" value="Genomic_DNA"/>
</dbReference>
<protein>
    <submittedName>
        <fullName evidence="4">Cyclic nucleotide-binding domain-containing protein</fullName>
    </submittedName>
</protein>
<accession>A0A0N4UP76</accession>
<sequence length="218" mass="24850">MGKVKFLLISFFDVFNDIKFVGNYFSESLLNIIDLMTWPRLQFDEITGKFSFQRVQRSSLFDRHRLTFVEVLLGSTEKVDDVILLGMLIQTSVNSYQIEDLTGSMEVDLNGAKFYSGLFTDGCIMLMEGHYNKGILYVNGIGLAPIETADETRAHIGQENWFGGESSIAVREVPRLVNACRKNLDASIIFASDVWLDDQRVGRFIFLLIICFYPSHFL</sequence>
<dbReference type="GO" id="GO:0042276">
    <property type="term" value="P:error-prone translesion synthesis"/>
    <property type="evidence" value="ECO:0007669"/>
    <property type="project" value="TreeGrafter"/>
</dbReference>
<keyword evidence="3" id="KW-1185">Reference proteome</keyword>
<dbReference type="Proteomes" id="UP000274756">
    <property type="component" value="Unassembled WGS sequence"/>
</dbReference>
<dbReference type="PANTHER" id="PTHR12708:SF0">
    <property type="entry name" value="DNA POLYMERASE EPSILON SUBUNIT 2"/>
    <property type="match status" value="1"/>
</dbReference>
<proteinExistence type="predicted"/>
<dbReference type="InterPro" id="IPR016266">
    <property type="entry name" value="POLE2"/>
</dbReference>
<dbReference type="Proteomes" id="UP000038040">
    <property type="component" value="Unplaced"/>
</dbReference>
<dbReference type="OrthoDB" id="10254730at2759"/>
<gene>
    <name evidence="1" type="ORF">DME_LOCUS3362</name>
</gene>
<dbReference type="GO" id="GO:0003677">
    <property type="term" value="F:DNA binding"/>
    <property type="evidence" value="ECO:0007669"/>
    <property type="project" value="InterPro"/>
</dbReference>
<dbReference type="AlphaFoldDB" id="A0A0N4UP76"/>
<reference evidence="1 3" key="2">
    <citation type="submission" date="2018-11" db="EMBL/GenBank/DDBJ databases">
        <authorList>
            <consortium name="Pathogen Informatics"/>
        </authorList>
    </citation>
    <scope>NUCLEOTIDE SEQUENCE [LARGE SCALE GENOMIC DNA]</scope>
</reference>
<organism evidence="2 4">
    <name type="scientific">Dracunculus medinensis</name>
    <name type="common">Guinea worm</name>
    <dbReference type="NCBI Taxonomy" id="318479"/>
    <lineage>
        <taxon>Eukaryota</taxon>
        <taxon>Metazoa</taxon>
        <taxon>Ecdysozoa</taxon>
        <taxon>Nematoda</taxon>
        <taxon>Chromadorea</taxon>
        <taxon>Rhabditida</taxon>
        <taxon>Spirurina</taxon>
        <taxon>Dracunculoidea</taxon>
        <taxon>Dracunculidae</taxon>
        <taxon>Dracunculus</taxon>
    </lineage>
</organism>
<evidence type="ECO:0000313" key="1">
    <source>
        <dbReference type="EMBL" id="VDN53389.1"/>
    </source>
</evidence>
<dbReference type="WBParaSite" id="DME_0000974601-mRNA-1">
    <property type="protein sequence ID" value="DME_0000974601-mRNA-1"/>
    <property type="gene ID" value="DME_0000974601"/>
</dbReference>
<dbReference type="GO" id="GO:0008622">
    <property type="term" value="C:epsilon DNA polymerase complex"/>
    <property type="evidence" value="ECO:0007669"/>
    <property type="project" value="InterPro"/>
</dbReference>
<dbReference type="GO" id="GO:0006261">
    <property type="term" value="P:DNA-templated DNA replication"/>
    <property type="evidence" value="ECO:0007669"/>
    <property type="project" value="InterPro"/>
</dbReference>